<evidence type="ECO:0000313" key="8">
    <source>
        <dbReference type="EMBL" id="MBB5696823.1"/>
    </source>
</evidence>
<dbReference type="Pfam" id="PF03544">
    <property type="entry name" value="TonB_C"/>
    <property type="match status" value="1"/>
</dbReference>
<proteinExistence type="predicted"/>
<evidence type="ECO:0000256" key="5">
    <source>
        <dbReference type="SAM" id="MobiDB-lite"/>
    </source>
</evidence>
<gene>
    <name evidence="8" type="ORF">FHR19_000148</name>
</gene>
<feature type="domain" description="TonB C-terminal" evidence="7">
    <location>
        <begin position="152"/>
        <end position="246"/>
    </location>
</feature>
<name>A0A7W9EG79_9SPHN</name>
<evidence type="ECO:0000256" key="1">
    <source>
        <dbReference type="ARBA" id="ARBA00004167"/>
    </source>
</evidence>
<keyword evidence="3 6" id="KW-1133">Transmembrane helix</keyword>
<keyword evidence="4 6" id="KW-0472">Membrane</keyword>
<comment type="subcellular location">
    <subcellularLocation>
        <location evidence="1">Membrane</location>
        <topology evidence="1">Single-pass membrane protein</topology>
    </subcellularLocation>
</comment>
<dbReference type="PROSITE" id="PS52015">
    <property type="entry name" value="TONB_CTD"/>
    <property type="match status" value="1"/>
</dbReference>
<dbReference type="InterPro" id="IPR006260">
    <property type="entry name" value="TonB/TolA_C"/>
</dbReference>
<dbReference type="RefSeq" id="WP_184023319.1">
    <property type="nucleotide sequence ID" value="NZ_JACIJJ010000001.1"/>
</dbReference>
<feature type="region of interest" description="Disordered" evidence="5">
    <location>
        <begin position="48"/>
        <end position="93"/>
    </location>
</feature>
<dbReference type="EMBL" id="JACIJJ010000001">
    <property type="protein sequence ID" value="MBB5696823.1"/>
    <property type="molecule type" value="Genomic_DNA"/>
</dbReference>
<accession>A0A7W9EG79</accession>
<dbReference type="GO" id="GO:0055085">
    <property type="term" value="P:transmembrane transport"/>
    <property type="evidence" value="ECO:0007669"/>
    <property type="project" value="InterPro"/>
</dbReference>
<evidence type="ECO:0000256" key="6">
    <source>
        <dbReference type="SAM" id="Phobius"/>
    </source>
</evidence>
<dbReference type="SUPFAM" id="SSF74653">
    <property type="entry name" value="TolA/TonB C-terminal domain"/>
    <property type="match status" value="1"/>
</dbReference>
<dbReference type="Gene3D" id="3.30.1150.10">
    <property type="match status" value="1"/>
</dbReference>
<evidence type="ECO:0000259" key="7">
    <source>
        <dbReference type="PROSITE" id="PS52015"/>
    </source>
</evidence>
<evidence type="ECO:0000256" key="2">
    <source>
        <dbReference type="ARBA" id="ARBA00022692"/>
    </source>
</evidence>
<protein>
    <submittedName>
        <fullName evidence="8">Protein TonB</fullName>
    </submittedName>
</protein>
<dbReference type="GO" id="GO:0016020">
    <property type="term" value="C:membrane"/>
    <property type="evidence" value="ECO:0007669"/>
    <property type="project" value="UniProtKB-SubCell"/>
</dbReference>
<dbReference type="InterPro" id="IPR037682">
    <property type="entry name" value="TonB_C"/>
</dbReference>
<keyword evidence="9" id="KW-1185">Reference proteome</keyword>
<dbReference type="NCBIfam" id="TIGR01352">
    <property type="entry name" value="tonB_Cterm"/>
    <property type="match status" value="1"/>
</dbReference>
<dbReference type="AlphaFoldDB" id="A0A7W9EG79"/>
<evidence type="ECO:0000256" key="4">
    <source>
        <dbReference type="ARBA" id="ARBA00023136"/>
    </source>
</evidence>
<organism evidence="8 9">
    <name type="scientific">Sphingomonas yantingensis</name>
    <dbReference type="NCBI Taxonomy" id="1241761"/>
    <lineage>
        <taxon>Bacteria</taxon>
        <taxon>Pseudomonadati</taxon>
        <taxon>Pseudomonadota</taxon>
        <taxon>Alphaproteobacteria</taxon>
        <taxon>Sphingomonadales</taxon>
        <taxon>Sphingomonadaceae</taxon>
        <taxon>Sphingomonas</taxon>
    </lineage>
</organism>
<reference evidence="8 9" key="1">
    <citation type="submission" date="2020-08" db="EMBL/GenBank/DDBJ databases">
        <title>Genomic Encyclopedia of Type Strains, Phase IV (KMG-IV): sequencing the most valuable type-strain genomes for metagenomic binning, comparative biology and taxonomic classification.</title>
        <authorList>
            <person name="Goeker M."/>
        </authorList>
    </citation>
    <scope>NUCLEOTIDE SEQUENCE [LARGE SCALE GENOMIC DNA]</scope>
    <source>
        <strain evidence="8 9">DSM 27244</strain>
    </source>
</reference>
<feature type="compositionally biased region" description="Pro residues" evidence="5">
    <location>
        <begin position="52"/>
        <end position="64"/>
    </location>
</feature>
<evidence type="ECO:0000313" key="9">
    <source>
        <dbReference type="Proteomes" id="UP000557739"/>
    </source>
</evidence>
<dbReference type="Proteomes" id="UP000557739">
    <property type="component" value="Unassembled WGS sequence"/>
</dbReference>
<keyword evidence="2 6" id="KW-0812">Transmembrane</keyword>
<comment type="caution">
    <text evidence="8">The sequence shown here is derived from an EMBL/GenBank/DDBJ whole genome shotgun (WGS) entry which is preliminary data.</text>
</comment>
<feature type="transmembrane region" description="Helical" evidence="6">
    <location>
        <begin position="12"/>
        <end position="35"/>
    </location>
</feature>
<evidence type="ECO:0000256" key="3">
    <source>
        <dbReference type="ARBA" id="ARBA00022989"/>
    </source>
</evidence>
<sequence>MAYAAVDRRERVPGAVAALAATGLFGWALITGLGFDPVSHVVESLKTFDVAPEPPPPPDPVVPPPRRDKRPEGEAAPPNLRSKATEVTAPKPMIVLPLPPPPVTVAEKPGPGVQATSGAADVPGPGTGAGGVGNGFGAGGSGDGEGGGWEDETPPEQIRGNIADADYPSHLADAGIGGRVGVRYRVDPDGRARDCRVTRSSGTRELDALTCDYIQRRFRFRPSRDARGRAVAAEIVENHEWVPDGN</sequence>